<dbReference type="RefSeq" id="WP_011940412.1">
    <property type="nucleotide sequence ID" value="NC_009483.1"/>
</dbReference>
<reference evidence="1 2" key="1">
    <citation type="submission" date="2007-05" db="EMBL/GenBank/DDBJ databases">
        <title>Complete sequence of Geobacter uraniireducens Rf4.</title>
        <authorList>
            <consortium name="US DOE Joint Genome Institute"/>
            <person name="Copeland A."/>
            <person name="Lucas S."/>
            <person name="Lapidus A."/>
            <person name="Barry K."/>
            <person name="Detter J.C."/>
            <person name="Glavina del Rio T."/>
            <person name="Hammon N."/>
            <person name="Israni S."/>
            <person name="Dalin E."/>
            <person name="Tice H."/>
            <person name="Pitluck S."/>
            <person name="Chertkov O."/>
            <person name="Brettin T."/>
            <person name="Bruce D."/>
            <person name="Han C."/>
            <person name="Schmutz J."/>
            <person name="Larimer F."/>
            <person name="Land M."/>
            <person name="Hauser L."/>
            <person name="Kyrpides N."/>
            <person name="Mikhailova N."/>
            <person name="Shelobolina E."/>
            <person name="Aklujkar M."/>
            <person name="Lovley D."/>
            <person name="Richardson P."/>
        </authorList>
    </citation>
    <scope>NUCLEOTIDE SEQUENCE [LARGE SCALE GENOMIC DNA]</scope>
    <source>
        <strain evidence="1 2">Rf4</strain>
    </source>
</reference>
<evidence type="ECO:0000313" key="2">
    <source>
        <dbReference type="Proteomes" id="UP000006695"/>
    </source>
</evidence>
<evidence type="ECO:0008006" key="3">
    <source>
        <dbReference type="Google" id="ProtNLM"/>
    </source>
</evidence>
<dbReference type="HOGENOM" id="CLU_110687_1_2_7"/>
<dbReference type="STRING" id="351605.Gura_3603"/>
<proteinExistence type="predicted"/>
<keyword evidence="2" id="KW-1185">Reference proteome</keyword>
<organism evidence="1 2">
    <name type="scientific">Geotalea uraniireducens (strain Rf4)</name>
    <name type="common">Geobacter uraniireducens</name>
    <dbReference type="NCBI Taxonomy" id="351605"/>
    <lineage>
        <taxon>Bacteria</taxon>
        <taxon>Pseudomonadati</taxon>
        <taxon>Thermodesulfobacteriota</taxon>
        <taxon>Desulfuromonadia</taxon>
        <taxon>Geobacterales</taxon>
        <taxon>Geobacteraceae</taxon>
        <taxon>Geotalea</taxon>
    </lineage>
</organism>
<dbReference type="Pfam" id="PF06296">
    <property type="entry name" value="RelE"/>
    <property type="match status" value="1"/>
</dbReference>
<dbReference type="EMBL" id="CP000698">
    <property type="protein sequence ID" value="ABQ27757.1"/>
    <property type="molecule type" value="Genomic_DNA"/>
</dbReference>
<name>A5G7I9_GEOUR</name>
<dbReference type="OrthoDB" id="197283at2"/>
<protein>
    <recommendedName>
        <fullName evidence="3">Toxin HigB-2</fullName>
    </recommendedName>
</protein>
<evidence type="ECO:0000313" key="1">
    <source>
        <dbReference type="EMBL" id="ABQ27757.1"/>
    </source>
</evidence>
<accession>A5G7I9</accession>
<dbReference type="KEGG" id="gur:Gura_3603"/>
<gene>
    <name evidence="1" type="ordered locus">Gura_3603</name>
</gene>
<sequence>MLTFIELHPFATVRDKYLNDDEFAALQLYLTEHPDKGDVIPHSGGCRKLRWAIEGRGKRGGVRVIYFLRLNPGQIVLVTMYAKNVQENIDPKLLRRLKEVFENG</sequence>
<dbReference type="PIRSF" id="PIRSF039032">
    <property type="entry name" value="HigB-2"/>
    <property type="match status" value="1"/>
</dbReference>
<dbReference type="Proteomes" id="UP000006695">
    <property type="component" value="Chromosome"/>
</dbReference>
<dbReference type="InterPro" id="IPR009387">
    <property type="entry name" value="HigB-2"/>
</dbReference>
<dbReference type="AlphaFoldDB" id="A5G7I9"/>